<dbReference type="InterPro" id="IPR021109">
    <property type="entry name" value="Peptidase_aspartic_dom_sf"/>
</dbReference>
<proteinExistence type="predicted"/>
<dbReference type="CDD" id="cd00303">
    <property type="entry name" value="retropepsin_like"/>
    <property type="match status" value="1"/>
</dbReference>
<sequence>MVQSTLLNHKLNALAQDRSMFTRLFHEDEKRALELFDFGNELDIVGESIFILRKILTVAYWDGVDLAPADNHSPFGQVLMASGPYRAITSPSQSAHGRTSRLPEEPEAAHLADLDNDYRSSSTRYMAVSHPLKGPGAAQHMYMKISIRDALGVHHEVDCLLDTGASADCISKSLAESLEPNHSGLIRRASPTLEFEAANGATIETDLTFKGTWNFTNRHQEYTHHFYLIDGLPTDV</sequence>
<accession>A0A4S9L0D8</accession>
<comment type="caution">
    <text evidence="1">The sequence shown here is derived from an EMBL/GenBank/DDBJ whole genome shotgun (WGS) entry which is preliminary data.</text>
</comment>
<dbReference type="AlphaFoldDB" id="A0A4S9L0D8"/>
<dbReference type="Gene3D" id="2.40.70.10">
    <property type="entry name" value="Acid Proteases"/>
    <property type="match status" value="1"/>
</dbReference>
<dbReference type="EMBL" id="QZBD01000284">
    <property type="protein sequence ID" value="THY21630.1"/>
    <property type="molecule type" value="Genomic_DNA"/>
</dbReference>
<gene>
    <name evidence="1" type="ORF">D6D01_06572</name>
</gene>
<organism evidence="1 2">
    <name type="scientific">Aureobasidium pullulans</name>
    <name type="common">Black yeast</name>
    <name type="synonym">Pullularia pullulans</name>
    <dbReference type="NCBI Taxonomy" id="5580"/>
    <lineage>
        <taxon>Eukaryota</taxon>
        <taxon>Fungi</taxon>
        <taxon>Dikarya</taxon>
        <taxon>Ascomycota</taxon>
        <taxon>Pezizomycotina</taxon>
        <taxon>Dothideomycetes</taxon>
        <taxon>Dothideomycetidae</taxon>
        <taxon>Dothideales</taxon>
        <taxon>Saccotheciaceae</taxon>
        <taxon>Aureobasidium</taxon>
    </lineage>
</organism>
<reference evidence="1 2" key="1">
    <citation type="submission" date="2018-10" db="EMBL/GenBank/DDBJ databases">
        <title>Fifty Aureobasidium pullulans genomes reveal a recombining polyextremotolerant generalist.</title>
        <authorList>
            <person name="Gostincar C."/>
            <person name="Turk M."/>
            <person name="Zajc J."/>
            <person name="Gunde-Cimerman N."/>
        </authorList>
    </citation>
    <scope>NUCLEOTIDE SEQUENCE [LARGE SCALE GENOMIC DNA]</scope>
    <source>
        <strain evidence="1 2">EXF-6604</strain>
    </source>
</reference>
<protein>
    <submittedName>
        <fullName evidence="1">Uncharacterized protein</fullName>
    </submittedName>
</protein>
<evidence type="ECO:0000313" key="1">
    <source>
        <dbReference type="EMBL" id="THY21630.1"/>
    </source>
</evidence>
<dbReference type="Proteomes" id="UP000306584">
    <property type="component" value="Unassembled WGS sequence"/>
</dbReference>
<evidence type="ECO:0000313" key="2">
    <source>
        <dbReference type="Proteomes" id="UP000306584"/>
    </source>
</evidence>
<name>A0A4S9L0D8_AURPU</name>